<dbReference type="Pfam" id="PF00717">
    <property type="entry name" value="Peptidase_S24"/>
    <property type="match status" value="1"/>
</dbReference>
<feature type="domain" description="Peptidase S24/S26A/S26B/S26C" evidence="1">
    <location>
        <begin position="13"/>
        <end position="123"/>
    </location>
</feature>
<gene>
    <name evidence="2" type="ORF">KCG35_22730</name>
</gene>
<dbReference type="InterPro" id="IPR039418">
    <property type="entry name" value="LexA-like"/>
</dbReference>
<evidence type="ECO:0000259" key="1">
    <source>
        <dbReference type="Pfam" id="PF00717"/>
    </source>
</evidence>
<dbReference type="CDD" id="cd06529">
    <property type="entry name" value="S24_LexA-like"/>
    <property type="match status" value="1"/>
</dbReference>
<protein>
    <recommendedName>
        <fullName evidence="1">Peptidase S24/S26A/S26B/S26C domain-containing protein</fullName>
    </recommendedName>
</protein>
<keyword evidence="3" id="KW-1185">Reference proteome</keyword>
<dbReference type="Proteomes" id="UP000690515">
    <property type="component" value="Unassembled WGS sequence"/>
</dbReference>
<name>A0ABS5ZIH0_9GAMM</name>
<sequence>MIQQATTPRFDHSIATRFPQLKQQFIEERVNLHNYVVKHPEATFIIEAGDDYMHAHHIKAGDLLIIDRSLKPAHGDIVVASHHNQLLIRQLVVKELSAWLCTGGNTTADLAVKEDGIRILGVVTFSLSSKRG</sequence>
<comment type="caution">
    <text evidence="2">The sequence shown here is derived from an EMBL/GenBank/DDBJ whole genome shotgun (WGS) entry which is preliminary data.</text>
</comment>
<dbReference type="InterPro" id="IPR015927">
    <property type="entry name" value="Peptidase_S24_S26A/B/C"/>
</dbReference>
<accession>A0ABS5ZIH0</accession>
<evidence type="ECO:0000313" key="2">
    <source>
        <dbReference type="EMBL" id="MBU2713873.1"/>
    </source>
</evidence>
<dbReference type="SUPFAM" id="SSF51306">
    <property type="entry name" value="LexA/Signal peptidase"/>
    <property type="match status" value="1"/>
</dbReference>
<reference evidence="2 3" key="1">
    <citation type="submission" date="2021-04" db="EMBL/GenBank/DDBJ databases">
        <authorList>
            <person name="Pira H."/>
            <person name="Risdian C."/>
            <person name="Wink J."/>
        </authorList>
    </citation>
    <scope>NUCLEOTIDE SEQUENCE [LARGE SCALE GENOMIC DNA]</scope>
    <source>
        <strain evidence="2 3">WH53</strain>
    </source>
</reference>
<organism evidence="2 3">
    <name type="scientific">Zooshikella harenae</name>
    <dbReference type="NCBI Taxonomy" id="2827238"/>
    <lineage>
        <taxon>Bacteria</taxon>
        <taxon>Pseudomonadati</taxon>
        <taxon>Pseudomonadota</taxon>
        <taxon>Gammaproteobacteria</taxon>
        <taxon>Oceanospirillales</taxon>
        <taxon>Zooshikellaceae</taxon>
        <taxon>Zooshikella</taxon>
    </lineage>
</organism>
<proteinExistence type="predicted"/>
<dbReference type="Gene3D" id="2.10.109.10">
    <property type="entry name" value="Umud Fragment, subunit A"/>
    <property type="match status" value="1"/>
</dbReference>
<dbReference type="EMBL" id="JAGSOY010000114">
    <property type="protein sequence ID" value="MBU2713873.1"/>
    <property type="molecule type" value="Genomic_DNA"/>
</dbReference>
<dbReference type="RefSeq" id="WP_215822151.1">
    <property type="nucleotide sequence ID" value="NZ_JAGSOY010000114.1"/>
</dbReference>
<dbReference type="InterPro" id="IPR036286">
    <property type="entry name" value="LexA/Signal_pep-like_sf"/>
</dbReference>
<evidence type="ECO:0000313" key="3">
    <source>
        <dbReference type="Proteomes" id="UP000690515"/>
    </source>
</evidence>